<feature type="non-terminal residue" evidence="1">
    <location>
        <position position="62"/>
    </location>
</feature>
<dbReference type="AlphaFoldDB" id="A0A9P5N9G1"/>
<comment type="caution">
    <text evidence="1">The sequence shown here is derived from an EMBL/GenBank/DDBJ whole genome shotgun (WGS) entry which is preliminary data.</text>
</comment>
<organism evidence="1 2">
    <name type="scientific">Gymnopilus junonius</name>
    <name type="common">Spectacular rustgill mushroom</name>
    <name type="synonym">Gymnopilus spectabilis subsp. junonius</name>
    <dbReference type="NCBI Taxonomy" id="109634"/>
    <lineage>
        <taxon>Eukaryota</taxon>
        <taxon>Fungi</taxon>
        <taxon>Dikarya</taxon>
        <taxon>Basidiomycota</taxon>
        <taxon>Agaricomycotina</taxon>
        <taxon>Agaricomycetes</taxon>
        <taxon>Agaricomycetidae</taxon>
        <taxon>Agaricales</taxon>
        <taxon>Agaricineae</taxon>
        <taxon>Hymenogastraceae</taxon>
        <taxon>Gymnopilus</taxon>
    </lineage>
</organism>
<dbReference type="OrthoDB" id="2976553at2759"/>
<evidence type="ECO:0000313" key="2">
    <source>
        <dbReference type="Proteomes" id="UP000724874"/>
    </source>
</evidence>
<gene>
    <name evidence="1" type="ORF">CPB84DRAFT_1646381</name>
</gene>
<proteinExistence type="predicted"/>
<keyword evidence="2" id="KW-1185">Reference proteome</keyword>
<dbReference type="EMBL" id="JADNYJ010000230">
    <property type="protein sequence ID" value="KAF8873714.1"/>
    <property type="molecule type" value="Genomic_DNA"/>
</dbReference>
<evidence type="ECO:0000313" key="1">
    <source>
        <dbReference type="EMBL" id="KAF8873714.1"/>
    </source>
</evidence>
<name>A0A9P5N9G1_GYMJU</name>
<protein>
    <submittedName>
        <fullName evidence="1">Uncharacterized protein</fullName>
    </submittedName>
</protein>
<accession>A0A9P5N9G1</accession>
<dbReference type="Proteomes" id="UP000724874">
    <property type="component" value="Unassembled WGS sequence"/>
</dbReference>
<sequence>MFAPVGQKWILARIRWWGGWALGEYRDTLIRYLLDELWTYEQHHSDTLCPNSQEANDFPPGE</sequence>
<reference evidence="1" key="1">
    <citation type="submission" date="2020-11" db="EMBL/GenBank/DDBJ databases">
        <authorList>
            <consortium name="DOE Joint Genome Institute"/>
            <person name="Ahrendt S."/>
            <person name="Riley R."/>
            <person name="Andreopoulos W."/>
            <person name="LaButti K."/>
            <person name="Pangilinan J."/>
            <person name="Ruiz-duenas F.J."/>
            <person name="Barrasa J.M."/>
            <person name="Sanchez-Garcia M."/>
            <person name="Camarero S."/>
            <person name="Miyauchi S."/>
            <person name="Serrano A."/>
            <person name="Linde D."/>
            <person name="Babiker R."/>
            <person name="Drula E."/>
            <person name="Ayuso-Fernandez I."/>
            <person name="Pacheco R."/>
            <person name="Padilla G."/>
            <person name="Ferreira P."/>
            <person name="Barriuso J."/>
            <person name="Kellner H."/>
            <person name="Castanera R."/>
            <person name="Alfaro M."/>
            <person name="Ramirez L."/>
            <person name="Pisabarro A.G."/>
            <person name="Kuo A."/>
            <person name="Tritt A."/>
            <person name="Lipzen A."/>
            <person name="He G."/>
            <person name="Yan M."/>
            <person name="Ng V."/>
            <person name="Cullen D."/>
            <person name="Martin F."/>
            <person name="Rosso M.-N."/>
            <person name="Henrissat B."/>
            <person name="Hibbett D."/>
            <person name="Martinez A.T."/>
            <person name="Grigoriev I.V."/>
        </authorList>
    </citation>
    <scope>NUCLEOTIDE SEQUENCE</scope>
    <source>
        <strain evidence="1">AH 44721</strain>
    </source>
</reference>